<keyword evidence="4" id="KW-0732">Signal</keyword>
<protein>
    <recommendedName>
        <fullName evidence="4">Carboxylic ester hydrolase</fullName>
        <ecNumber evidence="4">3.1.1.-</ecNumber>
    </recommendedName>
</protein>
<organism evidence="6 7">
    <name type="scientific">Panagrolaimus superbus</name>
    <dbReference type="NCBI Taxonomy" id="310955"/>
    <lineage>
        <taxon>Eukaryota</taxon>
        <taxon>Metazoa</taxon>
        <taxon>Ecdysozoa</taxon>
        <taxon>Nematoda</taxon>
        <taxon>Chromadorea</taxon>
        <taxon>Rhabditida</taxon>
        <taxon>Tylenchina</taxon>
        <taxon>Panagrolaimomorpha</taxon>
        <taxon>Panagrolaimoidea</taxon>
        <taxon>Panagrolaimidae</taxon>
        <taxon>Panagrolaimus</taxon>
    </lineage>
</organism>
<dbReference type="PANTHER" id="PTHR44590">
    <property type="entry name" value="CARBOXYLIC ESTER HYDROLASE-RELATED"/>
    <property type="match status" value="1"/>
</dbReference>
<dbReference type="WBParaSite" id="PSU_v2.g8847.t1">
    <property type="protein sequence ID" value="PSU_v2.g8847.t1"/>
    <property type="gene ID" value="PSU_v2.g8847"/>
</dbReference>
<evidence type="ECO:0000313" key="6">
    <source>
        <dbReference type="Proteomes" id="UP000887577"/>
    </source>
</evidence>
<dbReference type="AlphaFoldDB" id="A0A914ZEY8"/>
<evidence type="ECO:0000256" key="3">
    <source>
        <dbReference type="ARBA" id="ARBA00022801"/>
    </source>
</evidence>
<keyword evidence="2" id="KW-0719">Serine esterase</keyword>
<evidence type="ECO:0000256" key="4">
    <source>
        <dbReference type="RuleBase" id="RU361235"/>
    </source>
</evidence>
<dbReference type="GO" id="GO:0052689">
    <property type="term" value="F:carboxylic ester hydrolase activity"/>
    <property type="evidence" value="ECO:0007669"/>
    <property type="project" value="UniProtKB-KW"/>
</dbReference>
<dbReference type="InterPro" id="IPR002018">
    <property type="entry name" value="CarbesteraseB"/>
</dbReference>
<dbReference type="InterPro" id="IPR029058">
    <property type="entry name" value="AB_hydrolase_fold"/>
</dbReference>
<comment type="similarity">
    <text evidence="1 4">Belongs to the type-B carboxylesterase/lipase family.</text>
</comment>
<dbReference type="Gene3D" id="3.40.50.1820">
    <property type="entry name" value="alpha/beta hydrolase"/>
    <property type="match status" value="1"/>
</dbReference>
<evidence type="ECO:0000256" key="1">
    <source>
        <dbReference type="ARBA" id="ARBA00005964"/>
    </source>
</evidence>
<evidence type="ECO:0000256" key="2">
    <source>
        <dbReference type="ARBA" id="ARBA00022487"/>
    </source>
</evidence>
<dbReference type="Proteomes" id="UP000887577">
    <property type="component" value="Unplaced"/>
</dbReference>
<dbReference type="PROSITE" id="PS00122">
    <property type="entry name" value="CARBOXYLESTERASE_B_1"/>
    <property type="match status" value="1"/>
</dbReference>
<evidence type="ECO:0000313" key="7">
    <source>
        <dbReference type="WBParaSite" id="PSU_v2.g8847.t1"/>
    </source>
</evidence>
<evidence type="ECO:0000259" key="5">
    <source>
        <dbReference type="Pfam" id="PF00135"/>
    </source>
</evidence>
<feature type="domain" description="Carboxylesterase type B" evidence="5">
    <location>
        <begin position="22"/>
        <end position="229"/>
    </location>
</feature>
<proteinExistence type="inferred from homology"/>
<dbReference type="Pfam" id="PF00135">
    <property type="entry name" value="COesterase"/>
    <property type="match status" value="1"/>
</dbReference>
<reference evidence="7" key="1">
    <citation type="submission" date="2022-11" db="UniProtKB">
        <authorList>
            <consortium name="WormBaseParasite"/>
        </authorList>
    </citation>
    <scope>IDENTIFICATION</scope>
</reference>
<feature type="chain" id="PRO_5038165473" description="Carboxylic ester hydrolase" evidence="4">
    <location>
        <begin position="22"/>
        <end position="232"/>
    </location>
</feature>
<dbReference type="EC" id="3.1.1.-" evidence="4"/>
<dbReference type="PANTHER" id="PTHR44590:SF4">
    <property type="entry name" value="CARBOXYLIC ESTER HYDROLASE"/>
    <property type="match status" value="1"/>
</dbReference>
<name>A0A914ZEY8_9BILA</name>
<accession>A0A914ZEY8</accession>
<keyword evidence="3 4" id="KW-0378">Hydrolase</keyword>
<dbReference type="InterPro" id="IPR019819">
    <property type="entry name" value="Carboxylesterase_B_CS"/>
</dbReference>
<feature type="signal peptide" evidence="4">
    <location>
        <begin position="1"/>
        <end position="21"/>
    </location>
</feature>
<keyword evidence="6" id="KW-1185">Reference proteome</keyword>
<dbReference type="PROSITE" id="PS00941">
    <property type="entry name" value="CARBOXYLESTERASE_B_2"/>
    <property type="match status" value="1"/>
</dbReference>
<sequence length="232" mass="25883">MESMKVVFILLLLHLIQYLNASNIIKTEYGEIEGFKYLMKNGKNANIFLGIPYASPPIEDLRLEKPQPPKLWNSTLEAKKFGSRCSPHNAEIVQWFGAHSEDCLYLNIFAPEISETSKTHPVAVWIHGGGFCFGDSEIYGYKQLAENFVSRGIIIVTLQYRLGPFGFFSLGDHNLPGNLGLWDQRQALLFLHKVLPAFGGDKERITVWGHSAGGTSASLLSASPHTRGFKKS</sequence>
<dbReference type="InterPro" id="IPR019826">
    <property type="entry name" value="Carboxylesterase_B_AS"/>
</dbReference>
<dbReference type="SUPFAM" id="SSF53474">
    <property type="entry name" value="alpha/beta-Hydrolases"/>
    <property type="match status" value="1"/>
</dbReference>